<evidence type="ECO:0000256" key="2">
    <source>
        <dbReference type="SAM" id="Phobius"/>
    </source>
</evidence>
<proteinExistence type="predicted"/>
<evidence type="ECO:0000313" key="4">
    <source>
        <dbReference type="Proteomes" id="UP000001861"/>
    </source>
</evidence>
<evidence type="ECO:0000256" key="1">
    <source>
        <dbReference type="SAM" id="MobiDB-lite"/>
    </source>
</evidence>
<dbReference type="GeneID" id="6014735"/>
<comment type="caution">
    <text evidence="3">The sequence shown here is derived from an EMBL/GenBank/DDBJ whole genome shotgun (WGS) entry which is preliminary data.</text>
</comment>
<organism evidence="3 4">
    <name type="scientific">Coprinopsis cinerea (strain Okayama-7 / 130 / ATCC MYA-4618 / FGSC 9003)</name>
    <name type="common">Inky cap fungus</name>
    <name type="synonym">Hormographiella aspergillata</name>
    <dbReference type="NCBI Taxonomy" id="240176"/>
    <lineage>
        <taxon>Eukaryota</taxon>
        <taxon>Fungi</taxon>
        <taxon>Dikarya</taxon>
        <taxon>Basidiomycota</taxon>
        <taxon>Agaricomycotina</taxon>
        <taxon>Agaricomycetes</taxon>
        <taxon>Agaricomycetidae</taxon>
        <taxon>Agaricales</taxon>
        <taxon>Agaricineae</taxon>
        <taxon>Psathyrellaceae</taxon>
        <taxon>Coprinopsis</taxon>
    </lineage>
</organism>
<evidence type="ECO:0000313" key="3">
    <source>
        <dbReference type="EMBL" id="EAU83743.1"/>
    </source>
</evidence>
<keyword evidence="2" id="KW-1133">Transmembrane helix</keyword>
<dbReference type="KEGG" id="cci:CC1G_05647"/>
<feature type="transmembrane region" description="Helical" evidence="2">
    <location>
        <begin position="7"/>
        <end position="28"/>
    </location>
</feature>
<dbReference type="Proteomes" id="UP000001861">
    <property type="component" value="Unassembled WGS sequence"/>
</dbReference>
<gene>
    <name evidence="3" type="ORF">CC1G_05647</name>
</gene>
<dbReference type="VEuPathDB" id="FungiDB:CC1G_05647"/>
<dbReference type="AlphaFoldDB" id="A8P1S5"/>
<dbReference type="RefSeq" id="XP_001838166.1">
    <property type="nucleotide sequence ID" value="XM_001838114.2"/>
</dbReference>
<feature type="compositionally biased region" description="Basic residues" evidence="1">
    <location>
        <begin position="110"/>
        <end position="122"/>
    </location>
</feature>
<dbReference type="OMA" id="GRERHGT"/>
<dbReference type="EMBL" id="AACS02000013">
    <property type="protein sequence ID" value="EAU83743.1"/>
    <property type="molecule type" value="Genomic_DNA"/>
</dbReference>
<dbReference type="eggNOG" id="ENOG502SSWG">
    <property type="taxonomic scope" value="Eukaryota"/>
</dbReference>
<reference evidence="3 4" key="1">
    <citation type="journal article" date="2010" name="Proc. Natl. Acad. Sci. U.S.A.">
        <title>Insights into evolution of multicellular fungi from the assembled chromosomes of the mushroom Coprinopsis cinerea (Coprinus cinereus).</title>
        <authorList>
            <person name="Stajich J.E."/>
            <person name="Wilke S.K."/>
            <person name="Ahren D."/>
            <person name="Au C.H."/>
            <person name="Birren B.W."/>
            <person name="Borodovsky M."/>
            <person name="Burns C."/>
            <person name="Canback B."/>
            <person name="Casselton L.A."/>
            <person name="Cheng C.K."/>
            <person name="Deng J."/>
            <person name="Dietrich F.S."/>
            <person name="Fargo D.C."/>
            <person name="Farman M.L."/>
            <person name="Gathman A.C."/>
            <person name="Goldberg J."/>
            <person name="Guigo R."/>
            <person name="Hoegger P.J."/>
            <person name="Hooker J.B."/>
            <person name="Huggins A."/>
            <person name="James T.Y."/>
            <person name="Kamada T."/>
            <person name="Kilaru S."/>
            <person name="Kodira C."/>
            <person name="Kues U."/>
            <person name="Kupfer D."/>
            <person name="Kwan H.S."/>
            <person name="Lomsadze A."/>
            <person name="Li W."/>
            <person name="Lilly W.W."/>
            <person name="Ma L.J."/>
            <person name="Mackey A.J."/>
            <person name="Manning G."/>
            <person name="Martin F."/>
            <person name="Muraguchi H."/>
            <person name="Natvig D.O."/>
            <person name="Palmerini H."/>
            <person name="Ramesh M.A."/>
            <person name="Rehmeyer C.J."/>
            <person name="Roe B.A."/>
            <person name="Shenoy N."/>
            <person name="Stanke M."/>
            <person name="Ter-Hovhannisyan V."/>
            <person name="Tunlid A."/>
            <person name="Velagapudi R."/>
            <person name="Vision T.J."/>
            <person name="Zeng Q."/>
            <person name="Zolan M.E."/>
            <person name="Pukkila P.J."/>
        </authorList>
    </citation>
    <scope>NUCLEOTIDE SEQUENCE [LARGE SCALE GENOMIC DNA]</scope>
    <source>
        <strain evidence="4">Okayama-7 / 130 / ATCC MYA-4618 / FGSC 9003</strain>
    </source>
</reference>
<keyword evidence="4" id="KW-1185">Reference proteome</keyword>
<keyword evidence="2" id="KW-0472">Membrane</keyword>
<dbReference type="InParanoid" id="A8P1S5"/>
<name>A8P1S5_COPC7</name>
<dbReference type="OrthoDB" id="2505950at2759"/>
<keyword evidence="2" id="KW-0812">Transmembrane</keyword>
<protein>
    <submittedName>
        <fullName evidence="3">Uncharacterized protein</fullName>
    </submittedName>
</protein>
<sequence>MAGLLDVFSFVLTVGVIGTVVYGILYVVKAVNQGVESTKASLKERGLDVSSSGVSLKTSKHFDRQDYLDATQRGIVNLVEASSVRRADGTISTPASILRSDSSASAEERRRRKLWGKKKVDS</sequence>
<accession>A8P1S5</accession>
<feature type="region of interest" description="Disordered" evidence="1">
    <location>
        <begin position="99"/>
        <end position="122"/>
    </location>
</feature>